<name>A0A2V3W045_9BACI</name>
<dbReference type="PANTHER" id="PTHR35802:SF1">
    <property type="entry name" value="PROTEASE SYNTHASE AND SPORULATION PROTEIN PAI 2"/>
    <property type="match status" value="1"/>
</dbReference>
<comment type="caution">
    <text evidence="1">The sequence shown here is derived from an EMBL/GenBank/DDBJ whole genome shotgun (WGS) entry which is preliminary data.</text>
</comment>
<dbReference type="Gene3D" id="2.30.110.10">
    <property type="entry name" value="Electron Transport, Fmn-binding Protein, Chain A"/>
    <property type="match status" value="1"/>
</dbReference>
<dbReference type="RefSeq" id="WP_110395376.1">
    <property type="nucleotide sequence ID" value="NZ_JBHUHB010000001.1"/>
</dbReference>
<proteinExistence type="predicted"/>
<keyword evidence="2" id="KW-1185">Reference proteome</keyword>
<dbReference type="PANTHER" id="PTHR35802">
    <property type="entry name" value="PROTEASE SYNTHASE AND SPORULATION PROTEIN PAI 2"/>
    <property type="match status" value="1"/>
</dbReference>
<dbReference type="Pfam" id="PF04299">
    <property type="entry name" value="FMN_bind_2"/>
    <property type="match status" value="1"/>
</dbReference>
<dbReference type="Proteomes" id="UP000247978">
    <property type="component" value="Unassembled WGS sequence"/>
</dbReference>
<reference evidence="1 2" key="1">
    <citation type="submission" date="2018-05" db="EMBL/GenBank/DDBJ databases">
        <title>Genomic Encyclopedia of Type Strains, Phase IV (KMG-IV): sequencing the most valuable type-strain genomes for metagenomic binning, comparative biology and taxonomic classification.</title>
        <authorList>
            <person name="Goeker M."/>
        </authorList>
    </citation>
    <scope>NUCLEOTIDE SEQUENCE [LARGE SCALE GENOMIC DNA]</scope>
    <source>
        <strain evidence="1 2">DSM 28556</strain>
    </source>
</reference>
<dbReference type="EMBL" id="QJJQ01000006">
    <property type="protein sequence ID" value="PXW87156.1"/>
    <property type="molecule type" value="Genomic_DNA"/>
</dbReference>
<evidence type="ECO:0000313" key="1">
    <source>
        <dbReference type="EMBL" id="PXW87156.1"/>
    </source>
</evidence>
<protein>
    <submittedName>
        <fullName evidence="1">PaiB family negative transcriptional regulator</fullName>
    </submittedName>
</protein>
<sequence length="205" mass="23940">MYIPKQFELKDLAKRYQIIEENSFATVVSTHEGQPFATHLPLLLNKENNFLYGHFAKSNPQWTDIEGQTVLVIFQGPHCYISSSWYETNQAVPTWNYVSVHVYGEVQLIEAGEELIKSYHDMVEKYEAVDSSFRIENLDQRFLDNMNKGVQGFKINITKMEGQAKLSQHHSTHRKNLVITQLEKSPYEDEKKIAKLMRENRNNKD</sequence>
<accession>A0A2V3W045</accession>
<dbReference type="SUPFAM" id="SSF50475">
    <property type="entry name" value="FMN-binding split barrel"/>
    <property type="match status" value="1"/>
</dbReference>
<evidence type="ECO:0000313" key="2">
    <source>
        <dbReference type="Proteomes" id="UP000247978"/>
    </source>
</evidence>
<gene>
    <name evidence="1" type="ORF">DFR56_106226</name>
</gene>
<dbReference type="InterPro" id="IPR012349">
    <property type="entry name" value="Split_barrel_FMN-bd"/>
</dbReference>
<dbReference type="InterPro" id="IPR007396">
    <property type="entry name" value="TR_PAI2-type"/>
</dbReference>
<dbReference type="PIRSF" id="PIRSF010372">
    <property type="entry name" value="PaiB"/>
    <property type="match status" value="1"/>
</dbReference>
<organism evidence="1 2">
    <name type="scientific">Pseudogracilibacillus auburnensis</name>
    <dbReference type="NCBI Taxonomy" id="1494959"/>
    <lineage>
        <taxon>Bacteria</taxon>
        <taxon>Bacillati</taxon>
        <taxon>Bacillota</taxon>
        <taxon>Bacilli</taxon>
        <taxon>Bacillales</taxon>
        <taxon>Bacillaceae</taxon>
        <taxon>Pseudogracilibacillus</taxon>
    </lineage>
</organism>
<dbReference type="OrthoDB" id="9794948at2"/>
<dbReference type="AlphaFoldDB" id="A0A2V3W045"/>